<name>A0A9D4R3M0_DREPO</name>
<reference evidence="1" key="1">
    <citation type="journal article" date="2019" name="bioRxiv">
        <title>The Genome of the Zebra Mussel, Dreissena polymorpha: A Resource for Invasive Species Research.</title>
        <authorList>
            <person name="McCartney M.A."/>
            <person name="Auch B."/>
            <person name="Kono T."/>
            <person name="Mallez S."/>
            <person name="Zhang Y."/>
            <person name="Obille A."/>
            <person name="Becker A."/>
            <person name="Abrahante J.E."/>
            <person name="Garbe J."/>
            <person name="Badalamenti J.P."/>
            <person name="Herman A."/>
            <person name="Mangelson H."/>
            <person name="Liachko I."/>
            <person name="Sullivan S."/>
            <person name="Sone E.D."/>
            <person name="Koren S."/>
            <person name="Silverstein K.A.T."/>
            <person name="Beckman K.B."/>
            <person name="Gohl D.M."/>
        </authorList>
    </citation>
    <scope>NUCLEOTIDE SEQUENCE</scope>
    <source>
        <strain evidence="1">Duluth1</strain>
        <tissue evidence="1">Whole animal</tissue>
    </source>
</reference>
<gene>
    <name evidence="1" type="ORF">DPMN_096396</name>
</gene>
<keyword evidence="2" id="KW-1185">Reference proteome</keyword>
<dbReference type="AlphaFoldDB" id="A0A9D4R3M0"/>
<sequence length="64" mass="7122">MAVEKRLDINHVSSLYKLLSSLKQLEKLSVIVNNDSPGLWEALHGLNIKSLSRNNGDLNHVVSL</sequence>
<dbReference type="Proteomes" id="UP000828390">
    <property type="component" value="Unassembled WGS sequence"/>
</dbReference>
<evidence type="ECO:0000313" key="1">
    <source>
        <dbReference type="EMBL" id="KAH3853861.1"/>
    </source>
</evidence>
<evidence type="ECO:0000313" key="2">
    <source>
        <dbReference type="Proteomes" id="UP000828390"/>
    </source>
</evidence>
<comment type="caution">
    <text evidence="1">The sequence shown here is derived from an EMBL/GenBank/DDBJ whole genome shotgun (WGS) entry which is preliminary data.</text>
</comment>
<protein>
    <submittedName>
        <fullName evidence="1">Uncharacterized protein</fullName>
    </submittedName>
</protein>
<organism evidence="1 2">
    <name type="scientific">Dreissena polymorpha</name>
    <name type="common">Zebra mussel</name>
    <name type="synonym">Mytilus polymorpha</name>
    <dbReference type="NCBI Taxonomy" id="45954"/>
    <lineage>
        <taxon>Eukaryota</taxon>
        <taxon>Metazoa</taxon>
        <taxon>Spiralia</taxon>
        <taxon>Lophotrochozoa</taxon>
        <taxon>Mollusca</taxon>
        <taxon>Bivalvia</taxon>
        <taxon>Autobranchia</taxon>
        <taxon>Heteroconchia</taxon>
        <taxon>Euheterodonta</taxon>
        <taxon>Imparidentia</taxon>
        <taxon>Neoheterodontei</taxon>
        <taxon>Myida</taxon>
        <taxon>Dreissenoidea</taxon>
        <taxon>Dreissenidae</taxon>
        <taxon>Dreissena</taxon>
    </lineage>
</organism>
<reference evidence="1" key="2">
    <citation type="submission" date="2020-11" db="EMBL/GenBank/DDBJ databases">
        <authorList>
            <person name="McCartney M.A."/>
            <person name="Auch B."/>
            <person name="Kono T."/>
            <person name="Mallez S."/>
            <person name="Becker A."/>
            <person name="Gohl D.M."/>
            <person name="Silverstein K.A.T."/>
            <person name="Koren S."/>
            <person name="Bechman K.B."/>
            <person name="Herman A."/>
            <person name="Abrahante J.E."/>
            <person name="Garbe J."/>
        </authorList>
    </citation>
    <scope>NUCLEOTIDE SEQUENCE</scope>
    <source>
        <strain evidence="1">Duluth1</strain>
        <tissue evidence="1">Whole animal</tissue>
    </source>
</reference>
<proteinExistence type="predicted"/>
<accession>A0A9D4R3M0</accession>
<dbReference type="EMBL" id="JAIWYP010000003">
    <property type="protein sequence ID" value="KAH3853861.1"/>
    <property type="molecule type" value="Genomic_DNA"/>
</dbReference>